<proteinExistence type="predicted"/>
<dbReference type="AlphaFoldDB" id="A0A1W2TEY5"/>
<evidence type="ECO:0000256" key="1">
    <source>
        <dbReference type="SAM" id="MobiDB-lite"/>
    </source>
</evidence>
<evidence type="ECO:0000313" key="2">
    <source>
        <dbReference type="EMBL" id="GAP86608.2"/>
    </source>
</evidence>
<name>A0A1W2TEY5_ROSNE</name>
<sequence length="120" mass="13021">MHEDDDDDAEEVEDNDDDGLGGGLKLDSTTDSGAPNDTLPPLSGKKKGLSVQLTTCSGRATGRDITGEIKEFERWGAGEAGWRKELAMGQHARRRPQLRRLVDVQLPLEERSPGQLPGVV</sequence>
<organism evidence="2">
    <name type="scientific">Rosellinia necatrix</name>
    <name type="common">White root-rot fungus</name>
    <dbReference type="NCBI Taxonomy" id="77044"/>
    <lineage>
        <taxon>Eukaryota</taxon>
        <taxon>Fungi</taxon>
        <taxon>Dikarya</taxon>
        <taxon>Ascomycota</taxon>
        <taxon>Pezizomycotina</taxon>
        <taxon>Sordariomycetes</taxon>
        <taxon>Xylariomycetidae</taxon>
        <taxon>Xylariales</taxon>
        <taxon>Xylariaceae</taxon>
        <taxon>Rosellinia</taxon>
    </lineage>
</organism>
<keyword evidence="3" id="KW-1185">Reference proteome</keyword>
<feature type="compositionally biased region" description="Acidic residues" evidence="1">
    <location>
        <begin position="1"/>
        <end position="19"/>
    </location>
</feature>
<gene>
    <name evidence="2" type="ORF">SAMD00023353_2001350</name>
</gene>
<protein>
    <submittedName>
        <fullName evidence="2">Uncharacterized protein</fullName>
    </submittedName>
</protein>
<dbReference type="EMBL" id="DF977465">
    <property type="protein sequence ID" value="GAP86608.2"/>
    <property type="molecule type" value="Genomic_DNA"/>
</dbReference>
<accession>A0A1W2TEY5</accession>
<evidence type="ECO:0000313" key="3">
    <source>
        <dbReference type="Proteomes" id="UP000054516"/>
    </source>
</evidence>
<dbReference type="Proteomes" id="UP000054516">
    <property type="component" value="Unassembled WGS sequence"/>
</dbReference>
<feature type="region of interest" description="Disordered" evidence="1">
    <location>
        <begin position="1"/>
        <end position="51"/>
    </location>
</feature>
<reference evidence="2" key="1">
    <citation type="submission" date="2016-03" db="EMBL/GenBank/DDBJ databases">
        <title>Draft genome sequence of Rosellinia necatrix.</title>
        <authorList>
            <person name="Kanematsu S."/>
        </authorList>
    </citation>
    <scope>NUCLEOTIDE SEQUENCE [LARGE SCALE GENOMIC DNA]</scope>
    <source>
        <strain evidence="2">W97</strain>
    </source>
</reference>